<dbReference type="Pfam" id="PF06723">
    <property type="entry name" value="MreB_Mbl"/>
    <property type="match status" value="1"/>
</dbReference>
<dbReference type="STRING" id="1529.SAMN04487885_11071"/>
<dbReference type="EMBL" id="FOOE01000010">
    <property type="protein sequence ID" value="SFF78457.1"/>
    <property type="molecule type" value="Genomic_DNA"/>
</dbReference>
<comment type="function">
    <text evidence="6">Forms membrane-associated dynamic filaments that are essential for cell shape determination. Acts by regulating cell wall synthesis and cell elongation, and thus cell shape. A feedback loop between cell geometry and MreB localization may maintain elongated cell shape by targeting cell wall growth to regions of negative cell wall curvature.</text>
</comment>
<sequence length="346" mass="36802">MWFWSMGADMGIDLGTATVLVFIKGKGVVLNEPSVVALDKNSNKVLAVGEDARKMIGRTPGNIVAVRPLRDGVISDYDTTEKMLKYFIKKACGKKRISAPKVMVCIPSKATEVEKRAVKDAAVHAGAKKVFLIEEPLAAAIGAGMDITIPSGNMVIDIGGGTTDIAVISLGGIVVRDSLKVAGDKFDEAIMKYIRKKYKLMIGERTAENIKIGVGSACLDVDDEIKTMDIKGRDLVTGLPKNISISSEEMVEALDESVNYIAECAHAVLEKTPPELAADIAEKGILMTGGGALLNGLDKLLSKITHVPVTIAESSVECVAEGTGKVLEYIDKIDVTLNDGEVALID</sequence>
<evidence type="ECO:0000313" key="7">
    <source>
        <dbReference type="EMBL" id="SFF78457.1"/>
    </source>
</evidence>
<organism evidence="7 8">
    <name type="scientific">Clostridium cadaveris</name>
    <dbReference type="NCBI Taxonomy" id="1529"/>
    <lineage>
        <taxon>Bacteria</taxon>
        <taxon>Bacillati</taxon>
        <taxon>Bacillota</taxon>
        <taxon>Clostridia</taxon>
        <taxon>Eubacteriales</taxon>
        <taxon>Clostridiaceae</taxon>
        <taxon>Clostridium</taxon>
    </lineage>
</organism>
<feature type="binding site" evidence="6">
    <location>
        <begin position="290"/>
        <end position="293"/>
    </location>
    <ligand>
        <name>ATP</name>
        <dbReference type="ChEBI" id="CHEBI:30616"/>
    </ligand>
</feature>
<dbReference type="eggNOG" id="COG1077">
    <property type="taxonomic scope" value="Bacteria"/>
</dbReference>
<accession>A0A1I2LM05</accession>
<proteinExistence type="inferred from homology"/>
<dbReference type="CDD" id="cd10225">
    <property type="entry name" value="ASKHA_NBD_MreB-like"/>
    <property type="match status" value="1"/>
</dbReference>
<dbReference type="GeneID" id="90545745"/>
<dbReference type="AlphaFoldDB" id="A0A1I2LM05"/>
<dbReference type="Proteomes" id="UP000182135">
    <property type="component" value="Unassembled WGS sequence"/>
</dbReference>
<dbReference type="InterPro" id="IPR004753">
    <property type="entry name" value="MreB"/>
</dbReference>
<name>A0A1I2LM05_9CLOT</name>
<comment type="similarity">
    <text evidence="5 6">Belongs to the FtsA/MreB family.</text>
</comment>
<dbReference type="InterPro" id="IPR056546">
    <property type="entry name" value="MreB_MamK-like"/>
</dbReference>
<reference evidence="7 8" key="1">
    <citation type="submission" date="2016-10" db="EMBL/GenBank/DDBJ databases">
        <authorList>
            <person name="de Groot N.N."/>
        </authorList>
    </citation>
    <scope>NUCLEOTIDE SEQUENCE [LARGE SCALE GENOMIC DNA]</scope>
    <source>
        <strain evidence="7 8">NLAE-zl-G419</strain>
    </source>
</reference>
<dbReference type="PANTHER" id="PTHR42749">
    <property type="entry name" value="CELL SHAPE-DETERMINING PROTEIN MREB"/>
    <property type="match status" value="1"/>
</dbReference>
<protein>
    <recommendedName>
        <fullName evidence="6">Cell shape-determining protein MreB</fullName>
    </recommendedName>
</protein>
<comment type="subcellular location">
    <subcellularLocation>
        <location evidence="6">Cytoplasm</location>
    </subcellularLocation>
    <text evidence="6">Membrane-associated.</text>
</comment>
<keyword evidence="1 6" id="KW-0963">Cytoplasm</keyword>
<dbReference type="GO" id="GO:0005524">
    <property type="term" value="F:ATP binding"/>
    <property type="evidence" value="ECO:0007669"/>
    <property type="project" value="UniProtKB-KW"/>
</dbReference>
<dbReference type="PANTHER" id="PTHR42749:SF4">
    <property type="entry name" value="CELL SHAPE-DETERMINING PROTEIN MBL"/>
    <property type="match status" value="1"/>
</dbReference>
<evidence type="ECO:0000256" key="3">
    <source>
        <dbReference type="ARBA" id="ARBA00022840"/>
    </source>
</evidence>
<gene>
    <name evidence="6" type="primary">mreB</name>
    <name evidence="7" type="ORF">SAMN04487885_11071</name>
</gene>
<dbReference type="SUPFAM" id="SSF53067">
    <property type="entry name" value="Actin-like ATPase domain"/>
    <property type="match status" value="2"/>
</dbReference>
<dbReference type="RefSeq" id="WP_027638717.1">
    <property type="nucleotide sequence ID" value="NZ_BAAACD010000033.1"/>
</dbReference>
<evidence type="ECO:0000256" key="5">
    <source>
        <dbReference type="ARBA" id="ARBA00023458"/>
    </source>
</evidence>
<evidence type="ECO:0000256" key="1">
    <source>
        <dbReference type="ARBA" id="ARBA00022490"/>
    </source>
</evidence>
<keyword evidence="2 6" id="KW-0547">Nucleotide-binding</keyword>
<keyword evidence="3 6" id="KW-0067">ATP-binding</keyword>
<dbReference type="HAMAP" id="MF_02207">
    <property type="entry name" value="MreB"/>
    <property type="match status" value="1"/>
</dbReference>
<dbReference type="InterPro" id="IPR043129">
    <property type="entry name" value="ATPase_NBD"/>
</dbReference>
<comment type="subunit">
    <text evidence="6">Forms polymers.</text>
</comment>
<evidence type="ECO:0000256" key="6">
    <source>
        <dbReference type="HAMAP-Rule" id="MF_02207"/>
    </source>
</evidence>
<evidence type="ECO:0000313" key="8">
    <source>
        <dbReference type="Proteomes" id="UP000182135"/>
    </source>
</evidence>
<dbReference type="GO" id="GO:0000902">
    <property type="term" value="P:cell morphogenesis"/>
    <property type="evidence" value="ECO:0007669"/>
    <property type="project" value="InterPro"/>
</dbReference>
<comment type="caution">
    <text evidence="6">Lacks conserved residue(s) required for the propagation of feature annotation.</text>
</comment>
<feature type="binding site" evidence="6">
    <location>
        <begin position="208"/>
        <end position="211"/>
    </location>
    <ligand>
        <name>ATP</name>
        <dbReference type="ChEBI" id="CHEBI:30616"/>
    </ligand>
</feature>
<evidence type="ECO:0000256" key="4">
    <source>
        <dbReference type="ARBA" id="ARBA00022960"/>
    </source>
</evidence>
<dbReference type="PRINTS" id="PR01652">
    <property type="entry name" value="SHAPEPROTEIN"/>
</dbReference>
<dbReference type="GO" id="GO:0008360">
    <property type="term" value="P:regulation of cell shape"/>
    <property type="evidence" value="ECO:0007669"/>
    <property type="project" value="UniProtKB-UniRule"/>
</dbReference>
<dbReference type="NCBIfam" id="NF010539">
    <property type="entry name" value="PRK13927.1"/>
    <property type="match status" value="1"/>
</dbReference>
<keyword evidence="4 6" id="KW-0133">Cell shape</keyword>
<dbReference type="NCBIfam" id="TIGR00904">
    <property type="entry name" value="mreB"/>
    <property type="match status" value="1"/>
</dbReference>
<dbReference type="GO" id="GO:0005737">
    <property type="term" value="C:cytoplasm"/>
    <property type="evidence" value="ECO:0007669"/>
    <property type="project" value="UniProtKB-SubCell"/>
</dbReference>
<keyword evidence="8" id="KW-1185">Reference proteome</keyword>
<feature type="binding site" evidence="6">
    <location>
        <begin position="160"/>
        <end position="162"/>
    </location>
    <ligand>
        <name>ATP</name>
        <dbReference type="ChEBI" id="CHEBI:30616"/>
    </ligand>
</feature>
<dbReference type="Gene3D" id="3.30.420.40">
    <property type="match status" value="2"/>
</dbReference>
<evidence type="ECO:0000256" key="2">
    <source>
        <dbReference type="ARBA" id="ARBA00022741"/>
    </source>
</evidence>